<evidence type="ECO:0000256" key="8">
    <source>
        <dbReference type="PROSITE-ProRule" id="PRU00071"/>
    </source>
</evidence>
<dbReference type="GO" id="GO:0003677">
    <property type="term" value="F:DNA binding"/>
    <property type="evidence" value="ECO:0007669"/>
    <property type="project" value="UniProtKB-UniRule"/>
</dbReference>
<evidence type="ECO:0000259" key="11">
    <source>
        <dbReference type="PROSITE" id="PS50884"/>
    </source>
</evidence>
<reference evidence="12 13" key="1">
    <citation type="journal article" date="2020" name="IScience">
        <title>Genome Sequencing of the Endangered Kingdonia uniflora (Circaeasteraceae, Ranunculales) Reveals Potential Mechanisms of Evolutionary Specialization.</title>
        <authorList>
            <person name="Sun Y."/>
            <person name="Deng T."/>
            <person name="Zhang A."/>
            <person name="Moore M.J."/>
            <person name="Landis J.B."/>
            <person name="Lin N."/>
            <person name="Zhang H."/>
            <person name="Zhang X."/>
            <person name="Huang J."/>
            <person name="Zhang X."/>
            <person name="Sun H."/>
            <person name="Wang H."/>
        </authorList>
    </citation>
    <scope>NUCLEOTIDE SEQUENCE [LARGE SCALE GENOMIC DNA]</scope>
    <source>
        <strain evidence="12">TB1705</strain>
        <tissue evidence="12">Leaf</tissue>
    </source>
</reference>
<keyword evidence="1 9" id="KW-0479">Metal-binding</keyword>
<keyword evidence="7 8" id="KW-0539">Nucleus</keyword>
<dbReference type="GO" id="GO:0003700">
    <property type="term" value="F:DNA-binding transcription factor activity"/>
    <property type="evidence" value="ECO:0007669"/>
    <property type="project" value="UniProtKB-UniRule"/>
</dbReference>
<name>A0A7J7KZA4_9MAGN</name>
<dbReference type="AlphaFoldDB" id="A0A7J7KZA4"/>
<evidence type="ECO:0000313" key="12">
    <source>
        <dbReference type="EMBL" id="KAF6135705.1"/>
    </source>
</evidence>
<evidence type="ECO:0000256" key="4">
    <source>
        <dbReference type="ARBA" id="ARBA00023015"/>
    </source>
</evidence>
<evidence type="ECO:0000256" key="6">
    <source>
        <dbReference type="ARBA" id="ARBA00023163"/>
    </source>
</evidence>
<keyword evidence="13" id="KW-1185">Reference proteome</keyword>
<evidence type="ECO:0000256" key="9">
    <source>
        <dbReference type="RuleBase" id="RU369094"/>
    </source>
</evidence>
<keyword evidence="3 9" id="KW-0862">Zinc</keyword>
<proteinExistence type="predicted"/>
<evidence type="ECO:0000256" key="1">
    <source>
        <dbReference type="ARBA" id="ARBA00022723"/>
    </source>
</evidence>
<comment type="function">
    <text evidence="9">Transcription factor that binds specifically to a 5'-AA[AG]G-3' consensus core sequence.</text>
</comment>
<dbReference type="GO" id="GO:0008270">
    <property type="term" value="F:zinc ion binding"/>
    <property type="evidence" value="ECO:0007669"/>
    <property type="project" value="UniProtKB-KW"/>
</dbReference>
<accession>A0A7J7KZA4</accession>
<dbReference type="Proteomes" id="UP000541444">
    <property type="component" value="Unassembled WGS sequence"/>
</dbReference>
<feature type="region of interest" description="Disordered" evidence="10">
    <location>
        <begin position="58"/>
        <end position="108"/>
    </location>
</feature>
<evidence type="ECO:0000313" key="13">
    <source>
        <dbReference type="Proteomes" id="UP000541444"/>
    </source>
</evidence>
<feature type="region of interest" description="Disordered" evidence="10">
    <location>
        <begin position="1"/>
        <end position="25"/>
    </location>
</feature>
<dbReference type="EMBL" id="JACGCM010002781">
    <property type="protein sequence ID" value="KAF6135705.1"/>
    <property type="molecule type" value="Genomic_DNA"/>
</dbReference>
<keyword evidence="5 8" id="KW-0238">DNA-binding</keyword>
<sequence>MNQQGGKGVFEAKSPPPSQQQPLQCPRCESIDTKFGYYNNKSASQPRYFCKSCRRHWTQGGTPRYVPIGGGSRKRKRSSTKNNPSSFFPKQLQSISDFPKEQLDSPSMTKEPDLAFKPDSFLATDFGQLFNEFSNLDEGIPFCGLDDALVNLDFDFNKDFAWMD</sequence>
<evidence type="ECO:0000256" key="3">
    <source>
        <dbReference type="ARBA" id="ARBA00022833"/>
    </source>
</evidence>
<comment type="subcellular location">
    <subcellularLocation>
        <location evidence="8 9">Nucleus</location>
    </subcellularLocation>
</comment>
<keyword evidence="6 9" id="KW-0804">Transcription</keyword>
<evidence type="ECO:0000256" key="2">
    <source>
        <dbReference type="ARBA" id="ARBA00022771"/>
    </source>
</evidence>
<dbReference type="InterPro" id="IPR003851">
    <property type="entry name" value="Znf_Dof"/>
</dbReference>
<dbReference type="GO" id="GO:0005634">
    <property type="term" value="C:nucleus"/>
    <property type="evidence" value="ECO:0007669"/>
    <property type="project" value="UniProtKB-SubCell"/>
</dbReference>
<keyword evidence="2 8" id="KW-0863">Zinc-finger</keyword>
<feature type="compositionally biased region" description="Polar residues" evidence="10">
    <location>
        <begin position="80"/>
        <end position="96"/>
    </location>
</feature>
<dbReference type="Pfam" id="PF02701">
    <property type="entry name" value="Zn_ribbon_Dof"/>
    <property type="match status" value="1"/>
</dbReference>
<dbReference type="OrthoDB" id="1927254at2759"/>
<keyword evidence="4 9" id="KW-0805">Transcription regulation</keyword>
<feature type="domain" description="Dof-type" evidence="11">
    <location>
        <begin position="23"/>
        <end position="77"/>
    </location>
</feature>
<dbReference type="InterPro" id="IPR045174">
    <property type="entry name" value="Dof"/>
</dbReference>
<dbReference type="PROSITE" id="PS50884">
    <property type="entry name" value="ZF_DOF_2"/>
    <property type="match status" value="1"/>
</dbReference>
<organism evidence="12 13">
    <name type="scientific">Kingdonia uniflora</name>
    <dbReference type="NCBI Taxonomy" id="39325"/>
    <lineage>
        <taxon>Eukaryota</taxon>
        <taxon>Viridiplantae</taxon>
        <taxon>Streptophyta</taxon>
        <taxon>Embryophyta</taxon>
        <taxon>Tracheophyta</taxon>
        <taxon>Spermatophyta</taxon>
        <taxon>Magnoliopsida</taxon>
        <taxon>Ranunculales</taxon>
        <taxon>Circaeasteraceae</taxon>
        <taxon>Kingdonia</taxon>
    </lineage>
</organism>
<evidence type="ECO:0000256" key="7">
    <source>
        <dbReference type="ARBA" id="ARBA00023242"/>
    </source>
</evidence>
<protein>
    <recommendedName>
        <fullName evidence="9">Dof zinc finger protein</fullName>
    </recommendedName>
</protein>
<dbReference type="PANTHER" id="PTHR31992:SF141">
    <property type="entry name" value="DOF ZINC FINGER PROTEIN DOF1.4"/>
    <property type="match status" value="1"/>
</dbReference>
<comment type="caution">
    <text evidence="12">The sequence shown here is derived from an EMBL/GenBank/DDBJ whole genome shotgun (WGS) entry which is preliminary data.</text>
</comment>
<dbReference type="PANTHER" id="PTHR31992">
    <property type="entry name" value="DOF ZINC FINGER PROTEIN DOF1.4-RELATED"/>
    <property type="match status" value="1"/>
</dbReference>
<gene>
    <name evidence="12" type="ORF">GIB67_028276</name>
</gene>
<evidence type="ECO:0000256" key="5">
    <source>
        <dbReference type="ARBA" id="ARBA00023125"/>
    </source>
</evidence>
<evidence type="ECO:0000256" key="10">
    <source>
        <dbReference type="SAM" id="MobiDB-lite"/>
    </source>
</evidence>